<reference evidence="1 2" key="1">
    <citation type="submission" date="2018-02" db="EMBL/GenBank/DDBJ databases">
        <title>Genomic Encyclopedia of Archaeal and Bacterial Type Strains, Phase II (KMG-II): from individual species to whole genera.</title>
        <authorList>
            <person name="Goeker M."/>
        </authorList>
    </citation>
    <scope>NUCLEOTIDE SEQUENCE [LARGE SCALE GENOMIC DNA]</scope>
    <source>
        <strain evidence="1 2">YU 961-1</strain>
    </source>
</reference>
<proteinExistence type="predicted"/>
<evidence type="ECO:0000313" key="2">
    <source>
        <dbReference type="Proteomes" id="UP000239203"/>
    </source>
</evidence>
<dbReference type="AlphaFoldDB" id="A0A2S6GD55"/>
<keyword evidence="2" id="KW-1185">Reference proteome</keyword>
<dbReference type="Proteomes" id="UP000239203">
    <property type="component" value="Unassembled WGS sequence"/>
</dbReference>
<evidence type="ECO:0000313" key="1">
    <source>
        <dbReference type="EMBL" id="PPK63175.1"/>
    </source>
</evidence>
<sequence>MAGVLVGVVVRFVGVGRARSRREAAGDQGCHAERLGRGFCVSINHTTTPAGVPSLNSPIRSSGVRG</sequence>
<name>A0A2S6GD55_9PSEU</name>
<dbReference type="EMBL" id="PTIX01000031">
    <property type="protein sequence ID" value="PPK63175.1"/>
    <property type="molecule type" value="Genomic_DNA"/>
</dbReference>
<organism evidence="1 2">
    <name type="scientific">Actinokineospora auranticolor</name>
    <dbReference type="NCBI Taxonomy" id="155976"/>
    <lineage>
        <taxon>Bacteria</taxon>
        <taxon>Bacillati</taxon>
        <taxon>Actinomycetota</taxon>
        <taxon>Actinomycetes</taxon>
        <taxon>Pseudonocardiales</taxon>
        <taxon>Pseudonocardiaceae</taxon>
        <taxon>Actinokineospora</taxon>
    </lineage>
</organism>
<comment type="caution">
    <text evidence="1">The sequence shown here is derived from an EMBL/GenBank/DDBJ whole genome shotgun (WGS) entry which is preliminary data.</text>
</comment>
<gene>
    <name evidence="1" type="ORF">CLV40_13144</name>
</gene>
<protein>
    <submittedName>
        <fullName evidence="1">Uncharacterized protein</fullName>
    </submittedName>
</protein>
<accession>A0A2S6GD55</accession>